<feature type="signal peptide" evidence="4">
    <location>
        <begin position="1"/>
        <end position="17"/>
    </location>
</feature>
<dbReference type="NCBIfam" id="NF037995">
    <property type="entry name" value="TRAP_S1"/>
    <property type="match status" value="1"/>
</dbReference>
<dbReference type="NCBIfam" id="TIGR00787">
    <property type="entry name" value="dctP"/>
    <property type="match status" value="1"/>
</dbReference>
<evidence type="ECO:0000313" key="6">
    <source>
        <dbReference type="Proteomes" id="UP000315711"/>
    </source>
</evidence>
<organism evidence="5 6">
    <name type="scientific">Halalkalibacter nanhaiisediminis</name>
    <dbReference type="NCBI Taxonomy" id="688079"/>
    <lineage>
        <taxon>Bacteria</taxon>
        <taxon>Bacillati</taxon>
        <taxon>Bacillota</taxon>
        <taxon>Bacilli</taxon>
        <taxon>Bacillales</taxon>
        <taxon>Bacillaceae</taxon>
        <taxon>Halalkalibacter</taxon>
    </lineage>
</organism>
<feature type="chain" id="PRO_5039629589" evidence="4">
    <location>
        <begin position="18"/>
        <end position="349"/>
    </location>
</feature>
<dbReference type="InterPro" id="IPR004682">
    <property type="entry name" value="TRAP_DctP"/>
</dbReference>
<dbReference type="PANTHER" id="PTHR33376:SF7">
    <property type="entry name" value="C4-DICARBOXYLATE-BINDING PROTEIN DCTB"/>
    <property type="match status" value="1"/>
</dbReference>
<keyword evidence="2" id="KW-0813">Transport</keyword>
<evidence type="ECO:0000256" key="1">
    <source>
        <dbReference type="ARBA" id="ARBA00009023"/>
    </source>
</evidence>
<keyword evidence="6" id="KW-1185">Reference proteome</keyword>
<sequence>MKKLLTGAIFASALFLAACGGSSDTVTEGGADASAEGETYTIQIAHSSPATEDRLEASLQEFKKNVEERSNGQIQIQTYPASQLGGEREQLEAVQLGSLEMAALSSGPFPGFFEKMMIFDLPYIFANEEIAYEVLDGPFGQQVLDTMLEETGIRGLAWGENGVRHFTNSVRPIESPEDVAGLKIRTQENPAHMAMVEALGGSPNPMAFSEVYSALQQGVIDGQENPVSLIESMRFYEVNDYLTLDGHVYSTFTLIVNDAFFQSLPEELQTILQEEALVWSDVQRDLNREQVAAGLDYLKEQGMEVVELSDEQRAAFQDATAPVIEEYRSILGDELIDGLFEAIAEAESN</sequence>
<protein>
    <submittedName>
        <fullName evidence="5">C4-dicarboxylate-binding protein DctP</fullName>
    </submittedName>
</protein>
<dbReference type="EMBL" id="VLKZ01000003">
    <property type="protein sequence ID" value="TWI58077.1"/>
    <property type="molecule type" value="Genomic_DNA"/>
</dbReference>
<evidence type="ECO:0000256" key="3">
    <source>
        <dbReference type="ARBA" id="ARBA00022729"/>
    </source>
</evidence>
<dbReference type="GO" id="GO:0030288">
    <property type="term" value="C:outer membrane-bounded periplasmic space"/>
    <property type="evidence" value="ECO:0007669"/>
    <property type="project" value="InterPro"/>
</dbReference>
<dbReference type="CDD" id="cd13676">
    <property type="entry name" value="PBP2_TRAP_DctP2_like"/>
    <property type="match status" value="1"/>
</dbReference>
<dbReference type="PANTHER" id="PTHR33376">
    <property type="match status" value="1"/>
</dbReference>
<gene>
    <name evidence="5" type="ORF">IQ10_01408</name>
</gene>
<dbReference type="InterPro" id="IPR018389">
    <property type="entry name" value="DctP_fam"/>
</dbReference>
<evidence type="ECO:0000256" key="4">
    <source>
        <dbReference type="SAM" id="SignalP"/>
    </source>
</evidence>
<dbReference type="Gene3D" id="3.40.190.170">
    <property type="entry name" value="Bacterial extracellular solute-binding protein, family 7"/>
    <property type="match status" value="1"/>
</dbReference>
<dbReference type="PROSITE" id="PS51257">
    <property type="entry name" value="PROKAR_LIPOPROTEIN"/>
    <property type="match status" value="1"/>
</dbReference>
<accession>A0A562QMW2</accession>
<evidence type="ECO:0000313" key="5">
    <source>
        <dbReference type="EMBL" id="TWI58077.1"/>
    </source>
</evidence>
<proteinExistence type="inferred from homology"/>
<dbReference type="RefSeq" id="WP_144449738.1">
    <property type="nucleotide sequence ID" value="NZ_VLKZ01000003.1"/>
</dbReference>
<dbReference type="Pfam" id="PF03480">
    <property type="entry name" value="DctP"/>
    <property type="match status" value="1"/>
</dbReference>
<dbReference type="PIRSF" id="PIRSF006470">
    <property type="entry name" value="DctB"/>
    <property type="match status" value="1"/>
</dbReference>
<keyword evidence="3 4" id="KW-0732">Signal</keyword>
<evidence type="ECO:0000256" key="2">
    <source>
        <dbReference type="ARBA" id="ARBA00022448"/>
    </source>
</evidence>
<comment type="caution">
    <text evidence="5">The sequence shown here is derived from an EMBL/GenBank/DDBJ whole genome shotgun (WGS) entry which is preliminary data.</text>
</comment>
<comment type="similarity">
    <text evidence="1">Belongs to the bacterial solute-binding protein 7 family.</text>
</comment>
<reference evidence="5 6" key="1">
    <citation type="journal article" date="2015" name="Stand. Genomic Sci.">
        <title>Genomic Encyclopedia of Bacterial and Archaeal Type Strains, Phase III: the genomes of soil and plant-associated and newly described type strains.</title>
        <authorList>
            <person name="Whitman W.B."/>
            <person name="Woyke T."/>
            <person name="Klenk H.P."/>
            <person name="Zhou Y."/>
            <person name="Lilburn T.G."/>
            <person name="Beck B.J."/>
            <person name="De Vos P."/>
            <person name="Vandamme P."/>
            <person name="Eisen J.A."/>
            <person name="Garrity G."/>
            <person name="Hugenholtz P."/>
            <person name="Kyrpides N.C."/>
        </authorList>
    </citation>
    <scope>NUCLEOTIDE SEQUENCE [LARGE SCALE GENOMIC DNA]</scope>
    <source>
        <strain evidence="5 6">CGMCC 1.10116</strain>
    </source>
</reference>
<dbReference type="AlphaFoldDB" id="A0A562QMW2"/>
<dbReference type="InterPro" id="IPR038404">
    <property type="entry name" value="TRAP_DctP_sf"/>
</dbReference>
<dbReference type="Proteomes" id="UP000315711">
    <property type="component" value="Unassembled WGS sequence"/>
</dbReference>
<dbReference type="OrthoDB" id="9776801at2"/>
<dbReference type="GO" id="GO:0055085">
    <property type="term" value="P:transmembrane transport"/>
    <property type="evidence" value="ECO:0007669"/>
    <property type="project" value="InterPro"/>
</dbReference>
<name>A0A562QMW2_9BACI</name>